<dbReference type="GO" id="GO:0009982">
    <property type="term" value="F:pseudouridine synthase activity"/>
    <property type="evidence" value="ECO:0007669"/>
    <property type="project" value="InterPro"/>
</dbReference>
<evidence type="ECO:0000256" key="1">
    <source>
        <dbReference type="ARBA" id="ARBA00007953"/>
    </source>
</evidence>
<dbReference type="InterPro" id="IPR042214">
    <property type="entry name" value="TruD_catalytic"/>
</dbReference>
<dbReference type="OrthoDB" id="447290at2759"/>
<name>A0A2H2ZMN2_TRIPA</name>
<gene>
    <name evidence="5" type="ORF">A9Z42_0049950</name>
</gene>
<proteinExistence type="inferred from homology"/>
<evidence type="ECO:0000259" key="4">
    <source>
        <dbReference type="PROSITE" id="PS50984"/>
    </source>
</evidence>
<dbReference type="PANTHER" id="PTHR13326">
    <property type="entry name" value="TRNA PSEUDOURIDINE SYNTHASE D"/>
    <property type="match status" value="1"/>
</dbReference>
<feature type="region of interest" description="Disordered" evidence="3">
    <location>
        <begin position="189"/>
        <end position="212"/>
    </location>
</feature>
<comment type="similarity">
    <text evidence="1">Belongs to the pseudouridine synthase TruD family.</text>
</comment>
<feature type="compositionally biased region" description="Basic and acidic residues" evidence="3">
    <location>
        <begin position="661"/>
        <end position="671"/>
    </location>
</feature>
<feature type="region of interest" description="Disordered" evidence="3">
    <location>
        <begin position="64"/>
        <end position="102"/>
    </location>
</feature>
<evidence type="ECO:0000256" key="3">
    <source>
        <dbReference type="SAM" id="MobiDB-lite"/>
    </source>
</evidence>
<keyword evidence="2" id="KW-0413">Isomerase</keyword>
<evidence type="ECO:0000313" key="6">
    <source>
        <dbReference type="Proteomes" id="UP000219286"/>
    </source>
</evidence>
<evidence type="ECO:0000313" key="5">
    <source>
        <dbReference type="EMBL" id="OTA04430.1"/>
    </source>
</evidence>
<dbReference type="AlphaFoldDB" id="A0A2H2ZMN2"/>
<dbReference type="CDD" id="cd02576">
    <property type="entry name" value="PseudoU_synth_ScPUS7"/>
    <property type="match status" value="1"/>
</dbReference>
<dbReference type="InterPro" id="IPR001656">
    <property type="entry name" value="PsdUridine_synth_TruD"/>
</dbReference>
<feature type="compositionally biased region" description="Basic residues" evidence="3">
    <location>
        <begin position="194"/>
        <end position="207"/>
    </location>
</feature>
<organism evidence="5 6">
    <name type="scientific">Trichoderma parareesei</name>
    <name type="common">Filamentous fungus</name>
    <dbReference type="NCBI Taxonomy" id="858221"/>
    <lineage>
        <taxon>Eukaryota</taxon>
        <taxon>Fungi</taxon>
        <taxon>Dikarya</taxon>
        <taxon>Ascomycota</taxon>
        <taxon>Pezizomycotina</taxon>
        <taxon>Sordariomycetes</taxon>
        <taxon>Hypocreomycetidae</taxon>
        <taxon>Hypocreales</taxon>
        <taxon>Hypocreaceae</taxon>
        <taxon>Trichoderma</taxon>
    </lineage>
</organism>
<dbReference type="PIRSF" id="PIRSF037016">
    <property type="entry name" value="Pseudouridin_synth_euk_prd"/>
    <property type="match status" value="1"/>
</dbReference>
<dbReference type="EMBL" id="LFMI01000512">
    <property type="protein sequence ID" value="OTA04430.1"/>
    <property type="molecule type" value="Genomic_DNA"/>
</dbReference>
<dbReference type="Pfam" id="PF01142">
    <property type="entry name" value="TruD"/>
    <property type="match status" value="1"/>
</dbReference>
<reference evidence="5 6" key="1">
    <citation type="journal article" date="2015" name="Genome Announc.">
        <title>Genome sequence and annotation of Trichoderma parareesei, the ancestor of the cellulase producer Trichoderma reesei.</title>
        <authorList>
            <person name="Yang D."/>
            <person name="Pomraning K."/>
            <person name="Kopchinskiy A."/>
            <person name="Karimi Aghcheh R."/>
            <person name="Atanasova L."/>
            <person name="Chenthamara K."/>
            <person name="Baker S.E."/>
            <person name="Zhang R."/>
            <person name="Shen Q."/>
            <person name="Freitag M."/>
            <person name="Kubicek C.P."/>
            <person name="Druzhinina I.S."/>
        </authorList>
    </citation>
    <scope>NUCLEOTIDE SEQUENCE [LARGE SCALE GENOMIC DNA]</scope>
    <source>
        <strain evidence="5 6">CBS 125925</strain>
    </source>
</reference>
<dbReference type="SUPFAM" id="SSF55120">
    <property type="entry name" value="Pseudouridine synthase"/>
    <property type="match status" value="1"/>
</dbReference>
<dbReference type="GO" id="GO:0001522">
    <property type="term" value="P:pseudouridine synthesis"/>
    <property type="evidence" value="ECO:0007669"/>
    <property type="project" value="InterPro"/>
</dbReference>
<dbReference type="PROSITE" id="PS50984">
    <property type="entry name" value="TRUD"/>
    <property type="match status" value="1"/>
</dbReference>
<evidence type="ECO:0000256" key="2">
    <source>
        <dbReference type="ARBA" id="ARBA00023235"/>
    </source>
</evidence>
<dbReference type="Gene3D" id="3.30.2350.20">
    <property type="entry name" value="TruD, catalytic domain"/>
    <property type="match status" value="2"/>
</dbReference>
<sequence length="756" mass="84534">MSEQAHYNVRQSASHAKSIGITQRATPLRFPWVGDLRVRFSDFQVNEIGKDGAVVHLRKIGLGGQEKQTTDAAPAEEVGTPKKQQEAAEPADANDADGANDTPQEKEIIEVPAEDVTTLSNLAGEKFAQGLVDLFRESQAEAPEKKKSVTSEPVDDKFKRGEIHQEIRRIFNSRIETSTDDAGAIVASYAAPTRRGKRGRGGRNRNRNRQDDQPIGEYLHFTLFKDNRDTMDAVNQVARILKVKPQVINYAGTKDRRASTVQRCSVRYTRDRSLAGINGKLWGITTGDYEYKSEPIHLGELLGNEFAITIKNCQIVGDASTKPISEQVELMRENVQSALDHMTEHGWINYFGHQRFGTHQIGTHEIGKLILGDNYEAAINAILAYDEEIAHKAETEGIPDEPAKRDEYNRHLACMLFKTEKDVDKAIEIMPRRFSAEVCVLRHLNRQGKQSRRDFVGALIHITRGLRSMYLHALQSYVWNHAASRRWELHGEKVVKGDLVIAETEATPQISGQDQDGDDIVNPVVGDDDDDVPLRARPLTEEEAASGKYTIHDVVLPTPGYDVIYPDNEIGDFYVDFMGREENGGLDPHKMRRMRREFSLPGRYRKLMNKFLGTPAVEFKTYVSDEEQMHPTDLDLIRAARKASGNNNSNSNSNSNSNNKRSREESDDTRPSKVAKVQQEDQESDAVTQPEETNQAAAAGNDKGEESAETTSAQETMEVDQPLKIAAVIKFQLGRSAYATVTLRELMGDPPESNIA</sequence>
<accession>A0A2H2ZMN2</accession>
<dbReference type="InterPro" id="IPR011760">
    <property type="entry name" value="PsdUridine_synth_TruD_insert"/>
</dbReference>
<protein>
    <submittedName>
        <fullName evidence="5">tRNA pseudouridine synthase D</fullName>
    </submittedName>
</protein>
<feature type="compositionally biased region" description="Low complexity" evidence="3">
    <location>
        <begin position="646"/>
        <end position="659"/>
    </location>
</feature>
<dbReference type="NCBIfam" id="TIGR00094">
    <property type="entry name" value="tRNA_TruD_broad"/>
    <property type="match status" value="1"/>
</dbReference>
<feature type="compositionally biased region" description="Low complexity" evidence="3">
    <location>
        <begin position="87"/>
        <end position="101"/>
    </location>
</feature>
<comment type="caution">
    <text evidence="5">The sequence shown here is derived from an EMBL/GenBank/DDBJ whole genome shotgun (WGS) entry which is preliminary data.</text>
</comment>
<dbReference type="GO" id="GO:0003723">
    <property type="term" value="F:RNA binding"/>
    <property type="evidence" value="ECO:0007669"/>
    <property type="project" value="InterPro"/>
</dbReference>
<feature type="region of interest" description="Disordered" evidence="3">
    <location>
        <begin position="642"/>
        <end position="721"/>
    </location>
</feature>
<dbReference type="PANTHER" id="PTHR13326:SF21">
    <property type="entry name" value="PSEUDOURIDYLATE SYNTHASE PUS7L"/>
    <property type="match status" value="1"/>
</dbReference>
<dbReference type="InterPro" id="IPR020103">
    <property type="entry name" value="PsdUridine_synth_cat_dom_sf"/>
</dbReference>
<dbReference type="Proteomes" id="UP000219286">
    <property type="component" value="Unassembled WGS sequence"/>
</dbReference>
<dbReference type="GO" id="GO:0005634">
    <property type="term" value="C:nucleus"/>
    <property type="evidence" value="ECO:0007669"/>
    <property type="project" value="TreeGrafter"/>
</dbReference>
<feature type="domain" description="TRUD" evidence="4">
    <location>
        <begin position="346"/>
        <end position="610"/>
    </location>
</feature>
<feature type="compositionally biased region" description="Polar residues" evidence="3">
    <location>
        <begin position="685"/>
        <end position="696"/>
    </location>
</feature>
<keyword evidence="6" id="KW-1185">Reference proteome</keyword>